<dbReference type="RefSeq" id="WP_108886757.1">
    <property type="nucleotide sequence ID" value="NZ_OMOJ01000005.1"/>
</dbReference>
<dbReference type="OrthoDB" id="9072761at2"/>
<accession>A0A2R8AXZ9</accession>
<feature type="domain" description="Xylose isomerase-like TIM barrel" evidence="1">
    <location>
        <begin position="22"/>
        <end position="259"/>
    </location>
</feature>
<dbReference type="InterPro" id="IPR013022">
    <property type="entry name" value="Xyl_isomerase-like_TIM-brl"/>
</dbReference>
<dbReference type="SUPFAM" id="SSF51658">
    <property type="entry name" value="Xylose isomerase-like"/>
    <property type="match status" value="1"/>
</dbReference>
<protein>
    <recommendedName>
        <fullName evidence="1">Xylose isomerase-like TIM barrel domain-containing protein</fullName>
    </recommendedName>
</protein>
<dbReference type="InterPro" id="IPR036237">
    <property type="entry name" value="Xyl_isomerase-like_sf"/>
</dbReference>
<gene>
    <name evidence="2" type="ORF">PRI8871_02726</name>
</gene>
<keyword evidence="3" id="KW-1185">Reference proteome</keyword>
<sequence length="269" mass="28980">MSRYFSMAYLTANGTSPVQAVEMAARLGYDRISFRMLPAGPGDVPPDLLGDDALYAQVKAALADHDMRVADAEMIRMNADTDLEALRPFLDRSRALGAEHVLVAGDDTDLARITDTYGRLCDLLHSYDLTADLEFMPWTAVRNISEARYLVEAVAHPAAAILVDALHFDRCGSTHEELAALPREMLNYVQLCDGPKPYDRSVEGLIAIARTARMIPGEGDIDLAGFLAALPGDVPISVEVPNHAMTAELGAEAVAGRSLAATRAVLDGQ</sequence>
<dbReference type="PANTHER" id="PTHR12110:SF48">
    <property type="entry name" value="BLL3656 PROTEIN"/>
    <property type="match status" value="1"/>
</dbReference>
<reference evidence="3" key="1">
    <citation type="submission" date="2018-03" db="EMBL/GenBank/DDBJ databases">
        <authorList>
            <person name="Rodrigo-Torres L."/>
            <person name="Arahal R. D."/>
            <person name="Lucena T."/>
        </authorList>
    </citation>
    <scope>NUCLEOTIDE SEQUENCE [LARGE SCALE GENOMIC DNA]</scope>
    <source>
        <strain evidence="3">CECT 8871</strain>
    </source>
</reference>
<dbReference type="EMBL" id="OMOJ01000005">
    <property type="protein sequence ID" value="SPF80913.1"/>
    <property type="molecule type" value="Genomic_DNA"/>
</dbReference>
<proteinExistence type="predicted"/>
<evidence type="ECO:0000259" key="1">
    <source>
        <dbReference type="Pfam" id="PF01261"/>
    </source>
</evidence>
<evidence type="ECO:0000313" key="2">
    <source>
        <dbReference type="EMBL" id="SPF80913.1"/>
    </source>
</evidence>
<dbReference type="Proteomes" id="UP000244904">
    <property type="component" value="Unassembled WGS sequence"/>
</dbReference>
<dbReference type="InterPro" id="IPR050312">
    <property type="entry name" value="IolE/XylAMocC-like"/>
</dbReference>
<organism evidence="2 3">
    <name type="scientific">Pseudoprimorskyibacter insulae</name>
    <dbReference type="NCBI Taxonomy" id="1695997"/>
    <lineage>
        <taxon>Bacteria</taxon>
        <taxon>Pseudomonadati</taxon>
        <taxon>Pseudomonadota</taxon>
        <taxon>Alphaproteobacteria</taxon>
        <taxon>Rhodobacterales</taxon>
        <taxon>Paracoccaceae</taxon>
        <taxon>Pseudoprimorskyibacter</taxon>
    </lineage>
</organism>
<evidence type="ECO:0000313" key="3">
    <source>
        <dbReference type="Proteomes" id="UP000244904"/>
    </source>
</evidence>
<dbReference type="Gene3D" id="3.20.20.150">
    <property type="entry name" value="Divalent-metal-dependent TIM barrel enzymes"/>
    <property type="match status" value="1"/>
</dbReference>
<name>A0A2R8AXZ9_9RHOB</name>
<dbReference type="PANTHER" id="PTHR12110">
    <property type="entry name" value="HYDROXYPYRUVATE ISOMERASE"/>
    <property type="match status" value="1"/>
</dbReference>
<dbReference type="Pfam" id="PF01261">
    <property type="entry name" value="AP_endonuc_2"/>
    <property type="match status" value="1"/>
</dbReference>
<dbReference type="AlphaFoldDB" id="A0A2R8AXZ9"/>